<proteinExistence type="predicted"/>
<feature type="region of interest" description="Disordered" evidence="1">
    <location>
        <begin position="1"/>
        <end position="40"/>
    </location>
</feature>
<keyword evidence="3" id="KW-1185">Reference proteome</keyword>
<evidence type="ECO:0000256" key="1">
    <source>
        <dbReference type="SAM" id="MobiDB-lite"/>
    </source>
</evidence>
<gene>
    <name evidence="2" type="ORF">BN11_310021</name>
</gene>
<comment type="caution">
    <text evidence="2">The sequence shown here is derived from an EMBL/GenBank/DDBJ whole genome shotgun (WGS) entry which is preliminary data.</text>
</comment>
<dbReference type="AlphaFoldDB" id="W6JX34"/>
<organism evidence="2 3">
    <name type="scientific">Nostocoides australiense Ben110</name>
    <dbReference type="NCBI Taxonomy" id="1193182"/>
    <lineage>
        <taxon>Bacteria</taxon>
        <taxon>Bacillati</taxon>
        <taxon>Actinomycetota</taxon>
        <taxon>Actinomycetes</taxon>
        <taxon>Micrococcales</taxon>
        <taxon>Intrasporangiaceae</taxon>
        <taxon>Nostocoides</taxon>
    </lineage>
</organism>
<sequence length="40" mass="4452">MRSNQLSYPAKGAHRMRAAPEPPVGIEPTTFSLPWKRSAD</sequence>
<name>W6JX34_9MICO</name>
<accession>W6JX34</accession>
<reference evidence="2 3" key="1">
    <citation type="journal article" date="2013" name="ISME J.">
        <title>A metabolic model for members of the genus Tetrasphaera involved in enhanced biological phosphorus removal.</title>
        <authorList>
            <person name="Kristiansen R."/>
            <person name="Nguyen H.T.T."/>
            <person name="Saunders A.M."/>
            <person name="Nielsen J.L."/>
            <person name="Wimmer R."/>
            <person name="Le V.Q."/>
            <person name="McIlroy S.J."/>
            <person name="Petrovski S."/>
            <person name="Seviour R.J."/>
            <person name="Calteau A."/>
            <person name="Nielsen K.L."/>
            <person name="Nielsen P.H."/>
        </authorList>
    </citation>
    <scope>NUCLEOTIDE SEQUENCE [LARGE SCALE GENOMIC DNA]</scope>
    <source>
        <strain evidence="2 3">Ben110</strain>
    </source>
</reference>
<dbReference type="EMBL" id="CAJA01000235">
    <property type="protein sequence ID" value="CCH73667.1"/>
    <property type="molecule type" value="Genomic_DNA"/>
</dbReference>
<dbReference type="Proteomes" id="UP000035763">
    <property type="component" value="Unassembled WGS sequence"/>
</dbReference>
<evidence type="ECO:0000313" key="2">
    <source>
        <dbReference type="EMBL" id="CCH73667.1"/>
    </source>
</evidence>
<evidence type="ECO:0000313" key="3">
    <source>
        <dbReference type="Proteomes" id="UP000035763"/>
    </source>
</evidence>
<protein>
    <submittedName>
        <fullName evidence="2">Uncharacterized protein</fullName>
    </submittedName>
</protein>